<organism evidence="1 2">
    <name type="scientific">Salicibibacter cibi</name>
    <dbReference type="NCBI Taxonomy" id="2743001"/>
    <lineage>
        <taxon>Bacteria</taxon>
        <taxon>Bacillati</taxon>
        <taxon>Bacillota</taxon>
        <taxon>Bacilli</taxon>
        <taxon>Bacillales</taxon>
        <taxon>Bacillaceae</taxon>
        <taxon>Salicibibacter</taxon>
    </lineage>
</organism>
<gene>
    <name evidence="1" type="ORF">HUG20_17000</name>
</gene>
<dbReference type="RefSeq" id="WP_200085867.1">
    <property type="nucleotide sequence ID" value="NZ_CP054706.1"/>
</dbReference>
<evidence type="ECO:0000313" key="2">
    <source>
        <dbReference type="Proteomes" id="UP000595349"/>
    </source>
</evidence>
<accession>A0A7T7CGR1</accession>
<sequence length="74" mass="8905">MKEGVIPHVEEMQAELSDIELEELHQLQIDVIDELHEGFKKACRMIMMKKEKHYGMNIISKRKMKRLKRAEWQP</sequence>
<proteinExistence type="predicted"/>
<dbReference type="EMBL" id="CP054706">
    <property type="protein sequence ID" value="QQK81440.1"/>
    <property type="molecule type" value="Genomic_DNA"/>
</dbReference>
<dbReference type="AlphaFoldDB" id="A0A7T7CGR1"/>
<evidence type="ECO:0000313" key="1">
    <source>
        <dbReference type="EMBL" id="QQK81440.1"/>
    </source>
</evidence>
<protein>
    <submittedName>
        <fullName evidence="1">Uncharacterized protein</fullName>
    </submittedName>
</protein>
<name>A0A7T7CGR1_9BACI</name>
<keyword evidence="2" id="KW-1185">Reference proteome</keyword>
<dbReference type="KEGG" id="scib:HUG20_17000"/>
<dbReference type="Proteomes" id="UP000595349">
    <property type="component" value="Chromosome"/>
</dbReference>
<reference evidence="1 2" key="1">
    <citation type="submission" date="2020-06" db="EMBL/GenBank/DDBJ databases">
        <title>Genomic analysis of Salicibibacter sp. NKC21-4.</title>
        <authorList>
            <person name="Oh Y.J."/>
        </authorList>
    </citation>
    <scope>NUCLEOTIDE SEQUENCE [LARGE SCALE GENOMIC DNA]</scope>
    <source>
        <strain evidence="1 2">NKC21-4</strain>
    </source>
</reference>